<reference evidence="3" key="1">
    <citation type="submission" date="2021-12" db="EMBL/GenBank/DDBJ databases">
        <authorList>
            <person name="King R."/>
        </authorList>
    </citation>
    <scope>NUCLEOTIDE SEQUENCE</scope>
</reference>
<evidence type="ECO:0000313" key="4">
    <source>
        <dbReference type="Proteomes" id="UP001153292"/>
    </source>
</evidence>
<dbReference type="InterPro" id="IPR006578">
    <property type="entry name" value="MADF-dom"/>
</dbReference>
<dbReference type="Proteomes" id="UP001153292">
    <property type="component" value="Chromosome 20"/>
</dbReference>
<dbReference type="PROSITE" id="PS51029">
    <property type="entry name" value="MADF"/>
    <property type="match status" value="1"/>
</dbReference>
<proteinExistence type="predicted"/>
<gene>
    <name evidence="3" type="ORF">CHILSU_LOCUS5773</name>
</gene>
<keyword evidence="4" id="KW-1185">Reference proteome</keyword>
<dbReference type="InterPro" id="IPR004210">
    <property type="entry name" value="BESS_motif"/>
</dbReference>
<evidence type="ECO:0000313" key="3">
    <source>
        <dbReference type="EMBL" id="CAH0402532.1"/>
    </source>
</evidence>
<dbReference type="SMART" id="SM00595">
    <property type="entry name" value="MADF"/>
    <property type="match status" value="1"/>
</dbReference>
<organism evidence="3 4">
    <name type="scientific">Chilo suppressalis</name>
    <name type="common">Asiatic rice borer moth</name>
    <dbReference type="NCBI Taxonomy" id="168631"/>
    <lineage>
        <taxon>Eukaryota</taxon>
        <taxon>Metazoa</taxon>
        <taxon>Ecdysozoa</taxon>
        <taxon>Arthropoda</taxon>
        <taxon>Hexapoda</taxon>
        <taxon>Insecta</taxon>
        <taxon>Pterygota</taxon>
        <taxon>Neoptera</taxon>
        <taxon>Endopterygota</taxon>
        <taxon>Lepidoptera</taxon>
        <taxon>Glossata</taxon>
        <taxon>Ditrysia</taxon>
        <taxon>Pyraloidea</taxon>
        <taxon>Crambidae</taxon>
        <taxon>Crambinae</taxon>
        <taxon>Chilo</taxon>
    </lineage>
</organism>
<dbReference type="InterPro" id="IPR039353">
    <property type="entry name" value="TF_Adf1"/>
</dbReference>
<feature type="domain" description="MADF" evidence="2">
    <location>
        <begin position="7"/>
        <end position="97"/>
    </location>
</feature>
<dbReference type="PANTHER" id="PTHR12243">
    <property type="entry name" value="MADF DOMAIN TRANSCRIPTION FACTOR"/>
    <property type="match status" value="1"/>
</dbReference>
<dbReference type="EMBL" id="OU963913">
    <property type="protein sequence ID" value="CAH0402532.1"/>
    <property type="molecule type" value="Genomic_DNA"/>
</dbReference>
<name>A0ABN8B0X5_CHISP</name>
<dbReference type="Pfam" id="PF02944">
    <property type="entry name" value="BESS"/>
    <property type="match status" value="1"/>
</dbReference>
<dbReference type="PANTHER" id="PTHR12243:SF67">
    <property type="entry name" value="COREPRESSOR OF PANGOLIN, ISOFORM A-RELATED"/>
    <property type="match status" value="1"/>
</dbReference>
<feature type="region of interest" description="Disordered" evidence="1">
    <location>
        <begin position="254"/>
        <end position="276"/>
    </location>
</feature>
<evidence type="ECO:0000256" key="1">
    <source>
        <dbReference type="SAM" id="MobiDB-lite"/>
    </source>
</evidence>
<evidence type="ECO:0000259" key="2">
    <source>
        <dbReference type="PROSITE" id="PS51029"/>
    </source>
</evidence>
<feature type="region of interest" description="Disordered" evidence="1">
    <location>
        <begin position="103"/>
        <end position="124"/>
    </location>
</feature>
<feature type="region of interest" description="Disordered" evidence="1">
    <location>
        <begin position="139"/>
        <end position="169"/>
    </location>
</feature>
<dbReference type="Pfam" id="PF10545">
    <property type="entry name" value="MADF_DNA_bdg"/>
    <property type="match status" value="1"/>
</dbReference>
<feature type="compositionally biased region" description="Polar residues" evidence="1">
    <location>
        <begin position="254"/>
        <end position="273"/>
    </location>
</feature>
<accession>A0ABN8B0X5</accession>
<feature type="compositionally biased region" description="Low complexity" evidence="1">
    <location>
        <begin position="155"/>
        <end position="166"/>
    </location>
</feature>
<sequence length="305" mass="35432">MSDDIEHFIELVRGKPFLYDLSDEGYKNRQKKANAWTEIAQEMGRENSDYWSSKWKTLKDNYNKVKKTKQTSTGQSYKKYRNWPWAELMRFLDDVSYQRTPASNINLLSPNTTQNSDSVSNPSEDISLDEVEHNRTPSFQNAIFEDTENSRDSESQNSESSRASSSHGPIWSERLQLRRQIISPETQAVLDYIKKKESQVNKKSYDEVDLFFLSYAQNFKRLPRRSQALLKMDIAGLFTRYELQNENCNTENMAVQSNPSVSSDHNPSIQTLTRPDDRARDYYEAVSQSILVTGDYTNDSTEFNL</sequence>
<protein>
    <recommendedName>
        <fullName evidence="2">MADF domain-containing protein</fullName>
    </recommendedName>
</protein>